<protein>
    <submittedName>
        <fullName evidence="1">Uncharacterized protein</fullName>
    </submittedName>
</protein>
<dbReference type="Proteomes" id="UP000232229">
    <property type="component" value="Chromosome"/>
</dbReference>
<evidence type="ECO:0000313" key="1">
    <source>
        <dbReference type="EMBL" id="ASZ09378.1"/>
    </source>
</evidence>
<proteinExistence type="predicted"/>
<dbReference type="EMBL" id="CP023173">
    <property type="protein sequence ID" value="ASZ09378.1"/>
    <property type="molecule type" value="Genomic_DNA"/>
</dbReference>
<dbReference type="STRING" id="1336232.GCA_000518825_01187"/>
<name>A0A249SP05_9MOLU</name>
<reference evidence="1 2" key="1">
    <citation type="submission" date="2017-08" db="EMBL/GenBank/DDBJ databases">
        <title>Complete Genome Sequence of Mesoplasma chauliocola.</title>
        <authorList>
            <person name="Knight T.F.Jr."/>
            <person name="Citino T."/>
        </authorList>
    </citation>
    <scope>NUCLEOTIDE SEQUENCE [LARGE SCALE GENOMIC DNA]</scope>
    <source>
        <strain evidence="1 2">CHPA-2</strain>
    </source>
</reference>
<keyword evidence="2" id="KW-1185">Reference proteome</keyword>
<organism evidence="1 2">
    <name type="scientific">Mesoplasma chauliocola</name>
    <dbReference type="NCBI Taxonomy" id="216427"/>
    <lineage>
        <taxon>Bacteria</taxon>
        <taxon>Bacillati</taxon>
        <taxon>Mycoplasmatota</taxon>
        <taxon>Mollicutes</taxon>
        <taxon>Entomoplasmatales</taxon>
        <taxon>Entomoplasmataceae</taxon>
        <taxon>Mesoplasma</taxon>
    </lineage>
</organism>
<sequence length="306" mass="36960">MFYLFTKSILIEIGFADKKFYIGDQEYFSIPNSVIENSYSSANWNRTLKYKISNQELDKKYYMLDVEVYWDLHKNNIKFTSKIFFFNNILNSNNFLLNFANVLFSHYFKHTLTFDENKNIDIKFIEKYKPEISRDVLRINKINNFVIFNNKFEFEDKKFKQIWLISEKEFSWKINKQNQIIYTIPKKVIPKELSNNMIDFVNLETGIFYLNSKSKLNNKLVLELSFPETKIAKIISEEIINIIKKSNDKYKNWHLFNLTNDFNYIQSELDVIEKSGKNIEVYLKNVYKELKRNYKNEINNKLISKY</sequence>
<gene>
    <name evidence="1" type="ORF">CK556_03425</name>
</gene>
<accession>A0A249SP05</accession>
<dbReference type="KEGG" id="mchc:CK556_03425"/>
<dbReference type="AlphaFoldDB" id="A0A249SP05"/>
<evidence type="ECO:0000313" key="2">
    <source>
        <dbReference type="Proteomes" id="UP000232229"/>
    </source>
</evidence>